<protein>
    <submittedName>
        <fullName evidence="2">Colipase_C domain-containing protein</fullName>
    </submittedName>
</protein>
<dbReference type="Gene3D" id="2.10.80.10">
    <property type="entry name" value="Lipase, subunit A"/>
    <property type="match status" value="1"/>
</dbReference>
<feature type="signal peptide" evidence="1">
    <location>
        <begin position="1"/>
        <end position="19"/>
    </location>
</feature>
<evidence type="ECO:0000313" key="2">
    <source>
        <dbReference type="EMBL" id="GFT15261.1"/>
    </source>
</evidence>
<organism evidence="2 3">
    <name type="scientific">Nephila pilipes</name>
    <name type="common">Giant wood spider</name>
    <name type="synonym">Nephila maculata</name>
    <dbReference type="NCBI Taxonomy" id="299642"/>
    <lineage>
        <taxon>Eukaryota</taxon>
        <taxon>Metazoa</taxon>
        <taxon>Ecdysozoa</taxon>
        <taxon>Arthropoda</taxon>
        <taxon>Chelicerata</taxon>
        <taxon>Arachnida</taxon>
        <taxon>Araneae</taxon>
        <taxon>Araneomorphae</taxon>
        <taxon>Entelegynae</taxon>
        <taxon>Araneoidea</taxon>
        <taxon>Nephilidae</taxon>
        <taxon>Nephila</taxon>
    </lineage>
</organism>
<dbReference type="OrthoDB" id="6406712at2759"/>
<gene>
    <name evidence="2" type="primary">NCL1_03911</name>
    <name evidence="2" type="ORF">NPIL_335191</name>
</gene>
<name>A0A8X6THJ7_NEPPI</name>
<accession>A0A8X6THJ7</accession>
<dbReference type="Proteomes" id="UP000887013">
    <property type="component" value="Unassembled WGS sequence"/>
</dbReference>
<comment type="caution">
    <text evidence="2">The sequence shown here is derived from an EMBL/GenBank/DDBJ whole genome shotgun (WGS) entry which is preliminary data.</text>
</comment>
<evidence type="ECO:0000256" key="1">
    <source>
        <dbReference type="SAM" id="SignalP"/>
    </source>
</evidence>
<evidence type="ECO:0000313" key="3">
    <source>
        <dbReference type="Proteomes" id="UP000887013"/>
    </source>
</evidence>
<feature type="chain" id="PRO_5036449239" evidence="1">
    <location>
        <begin position="20"/>
        <end position="93"/>
    </location>
</feature>
<proteinExistence type="predicted"/>
<keyword evidence="3" id="KW-1185">Reference proteome</keyword>
<dbReference type="AlphaFoldDB" id="A0A8X6THJ7"/>
<reference evidence="2" key="1">
    <citation type="submission" date="2020-08" db="EMBL/GenBank/DDBJ databases">
        <title>Multicomponent nature underlies the extraordinary mechanical properties of spider dragline silk.</title>
        <authorList>
            <person name="Kono N."/>
            <person name="Nakamura H."/>
            <person name="Mori M."/>
            <person name="Yoshida Y."/>
            <person name="Ohtoshi R."/>
            <person name="Malay A.D."/>
            <person name="Moran D.A.P."/>
            <person name="Tomita M."/>
            <person name="Numata K."/>
            <person name="Arakawa K."/>
        </authorList>
    </citation>
    <scope>NUCLEOTIDE SEQUENCE</scope>
</reference>
<keyword evidence="1" id="KW-0732">Signal</keyword>
<dbReference type="EMBL" id="BMAW01104572">
    <property type="protein sequence ID" value="GFT15261.1"/>
    <property type="molecule type" value="Genomic_DNA"/>
</dbReference>
<sequence>MKTLLLCFVGVLCVVVTFGESCFSQEDCKDGECCTGGITPWLKGRCKNLAEEGESCDPGSPSTGKYFLNCPCRSGLICDDSVKVMGSIKCIRK</sequence>